<proteinExistence type="predicted"/>
<dbReference type="KEGG" id="dmm:dnm_030560"/>
<keyword evidence="2" id="KW-1185">Reference proteome</keyword>
<evidence type="ECO:0000313" key="1">
    <source>
        <dbReference type="EMBL" id="QTA87029.1"/>
    </source>
</evidence>
<reference evidence="1" key="1">
    <citation type="journal article" date="2021" name="Microb. Physiol.">
        <title>Proteogenomic Insights into the Physiology of Marine, Sulfate-Reducing, Filamentous Desulfonema limicola and Desulfonema magnum.</title>
        <authorList>
            <person name="Schnaars V."/>
            <person name="Wohlbrand L."/>
            <person name="Scheve S."/>
            <person name="Hinrichs C."/>
            <person name="Reinhardt R."/>
            <person name="Rabus R."/>
        </authorList>
    </citation>
    <scope>NUCLEOTIDE SEQUENCE</scope>
    <source>
        <strain evidence="1">4be13</strain>
    </source>
</reference>
<dbReference type="Proteomes" id="UP000663722">
    <property type="component" value="Chromosome"/>
</dbReference>
<dbReference type="EMBL" id="CP061800">
    <property type="protein sequence ID" value="QTA87029.1"/>
    <property type="molecule type" value="Genomic_DNA"/>
</dbReference>
<organism evidence="1 2">
    <name type="scientific">Desulfonema magnum</name>
    <dbReference type="NCBI Taxonomy" id="45655"/>
    <lineage>
        <taxon>Bacteria</taxon>
        <taxon>Pseudomonadati</taxon>
        <taxon>Thermodesulfobacteriota</taxon>
        <taxon>Desulfobacteria</taxon>
        <taxon>Desulfobacterales</taxon>
        <taxon>Desulfococcaceae</taxon>
        <taxon>Desulfonema</taxon>
    </lineage>
</organism>
<sequence length="40" mass="4465">MAPCSALYATTDKTKTEELSFHLVSMLCVEMQPGRFASRN</sequence>
<name>A0A975GMQ3_9BACT</name>
<dbReference type="AlphaFoldDB" id="A0A975GMQ3"/>
<accession>A0A975GMQ3</accession>
<evidence type="ECO:0000313" key="2">
    <source>
        <dbReference type="Proteomes" id="UP000663722"/>
    </source>
</evidence>
<protein>
    <submittedName>
        <fullName evidence="1">Uncharacterized protein</fullName>
    </submittedName>
</protein>
<gene>
    <name evidence="1" type="ORF">dnm_030560</name>
</gene>